<dbReference type="InterPro" id="IPR036864">
    <property type="entry name" value="Zn2-C6_fun-type_DNA-bd_sf"/>
</dbReference>
<dbReference type="SMART" id="SM00066">
    <property type="entry name" value="GAL4"/>
    <property type="match status" value="1"/>
</dbReference>
<keyword evidence="1" id="KW-0539">Nucleus</keyword>
<dbReference type="Gene3D" id="4.10.240.10">
    <property type="entry name" value="Zn(2)-C6 fungal-type DNA-binding domain"/>
    <property type="match status" value="1"/>
</dbReference>
<protein>
    <recommendedName>
        <fullName evidence="4">Zn(2)-C6 fungal-type domain-containing protein</fullName>
    </recommendedName>
</protein>
<dbReference type="PROSITE" id="PS00463">
    <property type="entry name" value="ZN2_CY6_FUNGAL_1"/>
    <property type="match status" value="1"/>
</dbReference>
<dbReference type="InterPro" id="IPR021858">
    <property type="entry name" value="Fun_TF"/>
</dbReference>
<keyword evidence="3" id="KW-0812">Transmembrane</keyword>
<dbReference type="PROSITE" id="PS50048">
    <property type="entry name" value="ZN2_CY6_FUNGAL_2"/>
    <property type="match status" value="1"/>
</dbReference>
<dbReference type="InterPro" id="IPR001138">
    <property type="entry name" value="Zn2Cys6_DnaBD"/>
</dbReference>
<dbReference type="EMBL" id="JAUIRO010000003">
    <property type="protein sequence ID" value="KAK0721772.1"/>
    <property type="molecule type" value="Genomic_DNA"/>
</dbReference>
<feature type="region of interest" description="Disordered" evidence="2">
    <location>
        <begin position="46"/>
        <end position="82"/>
    </location>
</feature>
<dbReference type="PANTHER" id="PTHR47784">
    <property type="entry name" value="STEROL UPTAKE CONTROL PROTEIN 2"/>
    <property type="match status" value="1"/>
</dbReference>
<organism evidence="5 6">
    <name type="scientific">Lasiosphaeria miniovina</name>
    <dbReference type="NCBI Taxonomy" id="1954250"/>
    <lineage>
        <taxon>Eukaryota</taxon>
        <taxon>Fungi</taxon>
        <taxon>Dikarya</taxon>
        <taxon>Ascomycota</taxon>
        <taxon>Pezizomycotina</taxon>
        <taxon>Sordariomycetes</taxon>
        <taxon>Sordariomycetidae</taxon>
        <taxon>Sordariales</taxon>
        <taxon>Lasiosphaeriaceae</taxon>
        <taxon>Lasiosphaeria</taxon>
    </lineage>
</organism>
<keyword evidence="3" id="KW-0472">Membrane</keyword>
<dbReference type="Pfam" id="PF00172">
    <property type="entry name" value="Zn_clus"/>
    <property type="match status" value="1"/>
</dbReference>
<evidence type="ECO:0000256" key="1">
    <source>
        <dbReference type="ARBA" id="ARBA00023242"/>
    </source>
</evidence>
<proteinExistence type="predicted"/>
<dbReference type="Proteomes" id="UP001172101">
    <property type="component" value="Unassembled WGS sequence"/>
</dbReference>
<name>A0AA40ATK2_9PEZI</name>
<dbReference type="AlphaFoldDB" id="A0AA40ATK2"/>
<evidence type="ECO:0000313" key="6">
    <source>
        <dbReference type="Proteomes" id="UP001172101"/>
    </source>
</evidence>
<gene>
    <name evidence="5" type="ORF">B0T26DRAFT_641437</name>
</gene>
<feature type="domain" description="Zn(2)-C6 fungal-type" evidence="4">
    <location>
        <begin position="12"/>
        <end position="42"/>
    </location>
</feature>
<keyword evidence="3" id="KW-1133">Transmembrane helix</keyword>
<feature type="compositionally biased region" description="Polar residues" evidence="2">
    <location>
        <begin position="60"/>
        <end position="71"/>
    </location>
</feature>
<keyword evidence="6" id="KW-1185">Reference proteome</keyword>
<dbReference type="CDD" id="cd00067">
    <property type="entry name" value="GAL4"/>
    <property type="match status" value="1"/>
</dbReference>
<dbReference type="Pfam" id="PF11951">
    <property type="entry name" value="Fungal_trans_2"/>
    <property type="match status" value="1"/>
</dbReference>
<dbReference type="GO" id="GO:0001228">
    <property type="term" value="F:DNA-binding transcription activator activity, RNA polymerase II-specific"/>
    <property type="evidence" value="ECO:0007669"/>
    <property type="project" value="TreeGrafter"/>
</dbReference>
<feature type="transmembrane region" description="Helical" evidence="3">
    <location>
        <begin position="353"/>
        <end position="373"/>
    </location>
</feature>
<evidence type="ECO:0000313" key="5">
    <source>
        <dbReference type="EMBL" id="KAK0721772.1"/>
    </source>
</evidence>
<dbReference type="InterPro" id="IPR053157">
    <property type="entry name" value="Sterol_Uptake_Regulator"/>
</dbReference>
<dbReference type="RefSeq" id="XP_060297696.1">
    <property type="nucleotide sequence ID" value="XM_060437340.1"/>
</dbReference>
<evidence type="ECO:0000256" key="2">
    <source>
        <dbReference type="SAM" id="MobiDB-lite"/>
    </source>
</evidence>
<evidence type="ECO:0000256" key="3">
    <source>
        <dbReference type="SAM" id="Phobius"/>
    </source>
</evidence>
<dbReference type="SUPFAM" id="SSF57701">
    <property type="entry name" value="Zn2/Cys6 DNA-binding domain"/>
    <property type="match status" value="1"/>
</dbReference>
<dbReference type="PRINTS" id="PR00755">
    <property type="entry name" value="AFLATOXINBRP"/>
</dbReference>
<dbReference type="PANTHER" id="PTHR47784:SF5">
    <property type="entry name" value="STEROL UPTAKE CONTROL PROTEIN 2"/>
    <property type="match status" value="1"/>
</dbReference>
<reference evidence="5" key="1">
    <citation type="submission" date="2023-06" db="EMBL/GenBank/DDBJ databases">
        <title>Genome-scale phylogeny and comparative genomics of the fungal order Sordariales.</title>
        <authorList>
            <consortium name="Lawrence Berkeley National Laboratory"/>
            <person name="Hensen N."/>
            <person name="Bonometti L."/>
            <person name="Westerberg I."/>
            <person name="Brannstrom I.O."/>
            <person name="Guillou S."/>
            <person name="Cros-Aarteil S."/>
            <person name="Calhoun S."/>
            <person name="Haridas S."/>
            <person name="Kuo A."/>
            <person name="Mondo S."/>
            <person name="Pangilinan J."/>
            <person name="Riley R."/>
            <person name="LaButti K."/>
            <person name="Andreopoulos B."/>
            <person name="Lipzen A."/>
            <person name="Chen C."/>
            <person name="Yanf M."/>
            <person name="Daum C."/>
            <person name="Ng V."/>
            <person name="Clum A."/>
            <person name="Steindorff A."/>
            <person name="Ohm R."/>
            <person name="Martin F."/>
            <person name="Silar P."/>
            <person name="Natvig D."/>
            <person name="Lalanne C."/>
            <person name="Gautier V."/>
            <person name="Ament-velasquez S.L."/>
            <person name="Kruys A."/>
            <person name="Hutchinson M.I."/>
            <person name="Powell A.J."/>
            <person name="Barry K."/>
            <person name="Miller A.N."/>
            <person name="Grigoriev I.V."/>
            <person name="Debuchy R."/>
            <person name="Gladieux P."/>
            <person name="Thoren M.H."/>
            <person name="Johannesson H."/>
        </authorList>
    </citation>
    <scope>NUCLEOTIDE SEQUENCE</scope>
    <source>
        <strain evidence="5">SMH2392-1A</strain>
    </source>
</reference>
<sequence length="406" mass="44927">MRRRPHRKSKAGCVNCRRRRVKCDEQKPSCHSCVRRRAECVYTVQDHAGSRPAPPPAETSARSQGVSTVSAASCPRGTAPTSAPPSTFSIGDLALLHHWTLSTSLSICREASGADMWQRVFPEVGFEHPFVAHAILSLASLHLAHGSSGGAARGVANLAKAAAHHNEALLGFRQAVADITDANSEALFIWSLLSMIYVFGFLTERCGAAATNGGASHVSRKELVLGIEWIPMLRGIEAVLYPTHNYLWLGRMQFIIGLGNWDELEPAAVASQGPDGYLCRTRETWKNSSDAETYDRALRILRKCWMFIRQFDTMDAATLATWGYNRSWSGPLMFVHFAPDAYFTLLRQRQPPALVLFAYFGALLHGITSYWFMDGLGKEIVEVVVDLLGPYWRPWISWPLDVVGPG</sequence>
<accession>A0AA40ATK2</accession>
<dbReference type="GeneID" id="85320610"/>
<dbReference type="GO" id="GO:0008270">
    <property type="term" value="F:zinc ion binding"/>
    <property type="evidence" value="ECO:0007669"/>
    <property type="project" value="InterPro"/>
</dbReference>
<comment type="caution">
    <text evidence="5">The sequence shown here is derived from an EMBL/GenBank/DDBJ whole genome shotgun (WGS) entry which is preliminary data.</text>
</comment>
<evidence type="ECO:0000259" key="4">
    <source>
        <dbReference type="PROSITE" id="PS50048"/>
    </source>
</evidence>